<evidence type="ECO:0000313" key="1">
    <source>
        <dbReference type="EMBL" id="PRQ29266.1"/>
    </source>
</evidence>
<proteinExistence type="predicted"/>
<name>A0A2P6Q519_ROSCH</name>
<evidence type="ECO:0000313" key="2">
    <source>
        <dbReference type="Proteomes" id="UP000238479"/>
    </source>
</evidence>
<dbReference type="Gramene" id="PRQ29266">
    <property type="protein sequence ID" value="PRQ29266"/>
    <property type="gene ID" value="RchiOBHm_Chr5g0012051"/>
</dbReference>
<dbReference type="Proteomes" id="UP000238479">
    <property type="component" value="Chromosome 5"/>
</dbReference>
<sequence>MRVLDSIPNPEFFLAFSPRSSNSPDHLSCEHFGAFLANVEELNAHEQRKEVNEMMVSNKGWIAILSVVMESKHVRNNRVQITA</sequence>
<protein>
    <submittedName>
        <fullName evidence="1">Uncharacterized protein</fullName>
    </submittedName>
</protein>
<keyword evidence="2" id="KW-1185">Reference proteome</keyword>
<comment type="caution">
    <text evidence="1">The sequence shown here is derived from an EMBL/GenBank/DDBJ whole genome shotgun (WGS) entry which is preliminary data.</text>
</comment>
<organism evidence="1 2">
    <name type="scientific">Rosa chinensis</name>
    <name type="common">China rose</name>
    <dbReference type="NCBI Taxonomy" id="74649"/>
    <lineage>
        <taxon>Eukaryota</taxon>
        <taxon>Viridiplantae</taxon>
        <taxon>Streptophyta</taxon>
        <taxon>Embryophyta</taxon>
        <taxon>Tracheophyta</taxon>
        <taxon>Spermatophyta</taxon>
        <taxon>Magnoliopsida</taxon>
        <taxon>eudicotyledons</taxon>
        <taxon>Gunneridae</taxon>
        <taxon>Pentapetalae</taxon>
        <taxon>rosids</taxon>
        <taxon>fabids</taxon>
        <taxon>Rosales</taxon>
        <taxon>Rosaceae</taxon>
        <taxon>Rosoideae</taxon>
        <taxon>Rosoideae incertae sedis</taxon>
        <taxon>Rosa</taxon>
    </lineage>
</organism>
<dbReference type="AlphaFoldDB" id="A0A2P6Q519"/>
<accession>A0A2P6Q519</accession>
<gene>
    <name evidence="1" type="ORF">RchiOBHm_Chr5g0012051</name>
</gene>
<dbReference type="EMBL" id="PDCK01000043">
    <property type="protein sequence ID" value="PRQ29266.1"/>
    <property type="molecule type" value="Genomic_DNA"/>
</dbReference>
<reference evidence="1 2" key="1">
    <citation type="journal article" date="2018" name="Nat. Genet.">
        <title>The Rosa genome provides new insights in the design of modern roses.</title>
        <authorList>
            <person name="Bendahmane M."/>
        </authorList>
    </citation>
    <scope>NUCLEOTIDE SEQUENCE [LARGE SCALE GENOMIC DNA]</scope>
    <source>
        <strain evidence="2">cv. Old Blush</strain>
    </source>
</reference>